<proteinExistence type="predicted"/>
<protein>
    <submittedName>
        <fullName evidence="3">TIM-barrel fold metal-dependent hydrolase</fullName>
    </submittedName>
</protein>
<evidence type="ECO:0000313" key="3">
    <source>
        <dbReference type="EMBL" id="MBP2192000.1"/>
    </source>
</evidence>
<dbReference type="Proteomes" id="UP001519325">
    <property type="component" value="Unassembled WGS sequence"/>
</dbReference>
<accession>A0ABS4QJX1</accession>
<dbReference type="InterPro" id="IPR032466">
    <property type="entry name" value="Metal_Hydrolase"/>
</dbReference>
<comment type="caution">
    <text evidence="3">The sequence shown here is derived from an EMBL/GenBank/DDBJ whole genome shotgun (WGS) entry which is preliminary data.</text>
</comment>
<dbReference type="EMBL" id="JAGGMR010000001">
    <property type="protein sequence ID" value="MBP2192000.1"/>
    <property type="molecule type" value="Genomic_DNA"/>
</dbReference>
<reference evidence="3 4" key="1">
    <citation type="submission" date="2021-03" db="EMBL/GenBank/DDBJ databases">
        <title>Sequencing the genomes of 1000 actinobacteria strains.</title>
        <authorList>
            <person name="Klenk H.-P."/>
        </authorList>
    </citation>
    <scope>NUCLEOTIDE SEQUENCE [LARGE SCALE GENOMIC DNA]</scope>
    <source>
        <strain evidence="3 4">DSM 45516</strain>
    </source>
</reference>
<evidence type="ECO:0000313" key="4">
    <source>
        <dbReference type="Proteomes" id="UP001519325"/>
    </source>
</evidence>
<keyword evidence="3" id="KW-0378">Hydrolase</keyword>
<dbReference type="RefSeq" id="WP_209894469.1">
    <property type="nucleotide sequence ID" value="NZ_JAGGMR010000001.1"/>
</dbReference>
<name>A0ABS4QJX1_9NOCA</name>
<dbReference type="PANTHER" id="PTHR21240:SF28">
    <property type="entry name" value="ISO-OROTATE DECARBOXYLASE (EUROFUNG)"/>
    <property type="match status" value="1"/>
</dbReference>
<sequence length="393" mass="44353">MTATALPYPLFDADNHLYETEDSLTKYLPDKYKKAIQYVQVNGRTKIAVRGHISEYIPNPTFEVVARPGAMEDYFKNGNPEGKSKREIFGKSMKALPAFREPGARLALMDELRVDRSLMFPTLASLVEERMRDDPELIHVVVHALNEWLLETWSFNYQDRIFTTPVVSLPILDKAIEELDWVVAHGAKAILVRPAPVPGFQGPRSFALPEFDPFWQRVVEHDILVAMHSSDSGYSRFDAEWEGSKTEMLPFQTNAFRMVNEWRPVQDTVASWVCHGALFRFPELKLAIIESGSAWLKPLLETLADVYKKAPEGFGMQDPVAAIKKSVHVSPFYEEGVTELIDLVGVDRVLFGSDYPHPEGLAEPTHFADMLTHLPVEDQAKIMGGNLARLLGV</sequence>
<dbReference type="InterPro" id="IPR006680">
    <property type="entry name" value="Amidohydro-rel"/>
</dbReference>
<dbReference type="Gene3D" id="3.20.20.140">
    <property type="entry name" value="Metal-dependent hydrolases"/>
    <property type="match status" value="1"/>
</dbReference>
<evidence type="ECO:0000259" key="2">
    <source>
        <dbReference type="Pfam" id="PF04909"/>
    </source>
</evidence>
<feature type="domain" description="Amidohydrolase-related" evidence="2">
    <location>
        <begin position="98"/>
        <end position="392"/>
    </location>
</feature>
<keyword evidence="4" id="KW-1185">Reference proteome</keyword>
<keyword evidence="1" id="KW-0456">Lyase</keyword>
<dbReference type="SUPFAM" id="SSF51556">
    <property type="entry name" value="Metallo-dependent hydrolases"/>
    <property type="match status" value="1"/>
</dbReference>
<dbReference type="Pfam" id="PF04909">
    <property type="entry name" value="Amidohydro_2"/>
    <property type="match status" value="1"/>
</dbReference>
<dbReference type="GO" id="GO:0016787">
    <property type="term" value="F:hydrolase activity"/>
    <property type="evidence" value="ECO:0007669"/>
    <property type="project" value="UniProtKB-KW"/>
</dbReference>
<dbReference type="InterPro" id="IPR032465">
    <property type="entry name" value="ACMSD"/>
</dbReference>
<gene>
    <name evidence="3" type="ORF">BJ987_004901</name>
</gene>
<organism evidence="3 4">
    <name type="scientific">Nocardia goodfellowii</name>
    <dbReference type="NCBI Taxonomy" id="882446"/>
    <lineage>
        <taxon>Bacteria</taxon>
        <taxon>Bacillati</taxon>
        <taxon>Actinomycetota</taxon>
        <taxon>Actinomycetes</taxon>
        <taxon>Mycobacteriales</taxon>
        <taxon>Nocardiaceae</taxon>
        <taxon>Nocardia</taxon>
    </lineage>
</organism>
<evidence type="ECO:0000256" key="1">
    <source>
        <dbReference type="ARBA" id="ARBA00023239"/>
    </source>
</evidence>
<dbReference type="PANTHER" id="PTHR21240">
    <property type="entry name" value="2-AMINO-3-CARBOXYLMUCONATE-6-SEMIALDEHYDE DECARBOXYLASE"/>
    <property type="match status" value="1"/>
</dbReference>